<dbReference type="EMBL" id="QPKB01000010">
    <property type="protein sequence ID" value="RWR94240.1"/>
    <property type="molecule type" value="Genomic_DNA"/>
</dbReference>
<name>A0A3S4PSB7_9MAGN</name>
<dbReference type="AlphaFoldDB" id="A0A3S4PSB7"/>
<keyword evidence="3" id="KW-1185">Reference proteome</keyword>
<comment type="caution">
    <text evidence="1">The sequence shown here is derived from an EMBL/GenBank/DDBJ whole genome shotgun (WGS) entry which is preliminary data.</text>
</comment>
<evidence type="ECO:0000313" key="3">
    <source>
        <dbReference type="Proteomes" id="UP000283530"/>
    </source>
</evidence>
<dbReference type="OrthoDB" id="1898021at2759"/>
<accession>A0A3S4PSB7</accession>
<dbReference type="Proteomes" id="UP000283530">
    <property type="component" value="Unassembled WGS sequence"/>
</dbReference>
<organism evidence="1 3">
    <name type="scientific">Cinnamomum micranthum f. kanehirae</name>
    <dbReference type="NCBI Taxonomy" id="337451"/>
    <lineage>
        <taxon>Eukaryota</taxon>
        <taxon>Viridiplantae</taxon>
        <taxon>Streptophyta</taxon>
        <taxon>Embryophyta</taxon>
        <taxon>Tracheophyta</taxon>
        <taxon>Spermatophyta</taxon>
        <taxon>Magnoliopsida</taxon>
        <taxon>Magnoliidae</taxon>
        <taxon>Laurales</taxon>
        <taxon>Lauraceae</taxon>
        <taxon>Cinnamomum</taxon>
    </lineage>
</organism>
<sequence>MERLRVYWRRRRYERLEGSTRSRKKNRVQLGEKGRKRFGRIKIKPRFRWLRLVSPKKLLIKLRDGYVKMMLSFANSAALSGGYGYGYGYGSGFGIGEGVGAMGLGRPPLKEYDEKVIVEIYKSLVAQKQLMATKDGGIETQINLRR</sequence>
<protein>
    <submittedName>
        <fullName evidence="1">Uncharacterized protein</fullName>
    </submittedName>
</protein>
<evidence type="ECO:0000313" key="1">
    <source>
        <dbReference type="EMBL" id="RWR94238.1"/>
    </source>
</evidence>
<dbReference type="EMBL" id="QPKB01000010">
    <property type="protein sequence ID" value="RWR94238.1"/>
    <property type="molecule type" value="Genomic_DNA"/>
</dbReference>
<evidence type="ECO:0000313" key="2">
    <source>
        <dbReference type="EMBL" id="RWR94240.1"/>
    </source>
</evidence>
<reference evidence="1 3" key="1">
    <citation type="journal article" date="2019" name="Nat. Plants">
        <title>Stout camphor tree genome fills gaps in understanding of flowering plant genome evolution.</title>
        <authorList>
            <person name="Chaw S.M."/>
            <person name="Liu Y.C."/>
            <person name="Wu Y.W."/>
            <person name="Wang H.Y."/>
            <person name="Lin C.I."/>
            <person name="Wu C.S."/>
            <person name="Ke H.M."/>
            <person name="Chang L.Y."/>
            <person name="Hsu C.Y."/>
            <person name="Yang H.T."/>
            <person name="Sudianto E."/>
            <person name="Hsu M.H."/>
            <person name="Wu K.P."/>
            <person name="Wang L.N."/>
            <person name="Leebens-Mack J.H."/>
            <person name="Tsai I.J."/>
        </authorList>
    </citation>
    <scope>NUCLEOTIDE SEQUENCE [LARGE SCALE GENOMIC DNA]</scope>
    <source>
        <strain evidence="3">cv. Chaw 1501</strain>
        <tissue evidence="1">Young leaves</tissue>
    </source>
</reference>
<proteinExistence type="predicted"/>
<dbReference type="PANTHER" id="PTHR33702:SF5">
    <property type="entry name" value="OS01G0308600 PROTEIN"/>
    <property type="match status" value="1"/>
</dbReference>
<gene>
    <name evidence="1" type="ORF">CKAN_02352000</name>
    <name evidence="2" type="ORF">CKAN_02352200</name>
</gene>
<dbReference type="PANTHER" id="PTHR33702">
    <property type="entry name" value="BNAA09G40010D PROTEIN"/>
    <property type="match status" value="1"/>
</dbReference>